<dbReference type="AlphaFoldDB" id="A0A7M1QSK8"/>
<feature type="compositionally biased region" description="Polar residues" evidence="1">
    <location>
        <begin position="694"/>
        <end position="706"/>
    </location>
</feature>
<feature type="region of interest" description="Disordered" evidence="1">
    <location>
        <begin position="694"/>
        <end position="771"/>
    </location>
</feature>
<feature type="chain" id="PRO_5029855865" evidence="3">
    <location>
        <begin position="30"/>
        <end position="1060"/>
    </location>
</feature>
<keyword evidence="2" id="KW-0812">Transmembrane</keyword>
<sequence length="1060" mass="113239">MSRLTWAKRFTIAAATIALAGATMAPASAIPSEDKALFSQGHTDSPKAYWENNGLTLKASGQQLTALEEGIHWLHQGHNDDGKQYFYYTVPEGDMLSFLGEPDSHLYLGSPVNATGGASNLWIGYGADAAVPVEKFRDKTFQLELVDFEGPGRMEMFREPFEGDPPERFISSHLNDYRFIQLTAGAHSHISTTFTKPGSYTLTYRTSYRDATTGKFVASEPQKMFWQVGGSDPSKAELENVIEAYNDSKAEGSSKSFTHTFTLSPTDTEDPMTALTFDTGDKKATGTVAFYIDGHYLAQASLSEGKATWHEMIGSLESTFQAVYVPAADSPAPRWITAPVHYTHGKEATSTDKSGEFPTPAESDTPEHHLDPVNVTSKNFTITNELKGDNYVITAMPEDRNIEFTLSGGFGQDLTDTTNCPVNFTSTRSSRTMTLPKEYFEETCTQGHAIWKVTPATQYDAGQTTFEIDADNATFSGKGTFSSQGDNGSSADSEDQNPTDKATNDSKDKSDNQDMTVLNEKVTINDGHLDYGPIAMPDGTLRVIVGDDSRTHAKKTVLRDPDAVTLTATINDHARSKRVFGDKSYNFLGELGTALFVLPQTKADGLVWPGFSTERLSTSTFPKGTTLKIKATSTPEGGKAWAFTSGLTELQNLLVDSTKSEGTTITNAGPAHIHANWVFTKPGTYEFSIQASATNKDGTSVTSQPGTIRFVINDKTPGKVEKTDEANTTPDKSNSKNSHTGGTDPNGSGTTTNGKASTGTQNAKATPKVEQCIPTPIEKEVAAPAAKSAGGSYTVPANTHAHPNWVFTKPGTYKVTLTQTATLKNGKRAQATGTLTFNVGGSGNANSGHFDIGSILEGDNLYVKVKDDRNQPAKWVDPNTLIFGLGPASKAKAPAGIDFIAPAGSDIWMISSSQVANVPWVGANTQHPSIVSGTTGTVKWTLSNVSGPGKLAVFSSGNLGQVVGTRWFGGASGSAGQLPPGVEKKNGKHFKTEWVGKTPSGKDCQLSPEQIAKLKAEGKHVASSQVKALKHTGATVSTLAGFSVVLLGAGIALAIRKRRA</sequence>
<feature type="compositionally biased region" description="Basic and acidic residues" evidence="1">
    <location>
        <begin position="716"/>
        <end position="725"/>
    </location>
</feature>
<evidence type="ECO:0000313" key="5">
    <source>
        <dbReference type="Proteomes" id="UP000595053"/>
    </source>
</evidence>
<reference evidence="4 5" key="1">
    <citation type="submission" date="2020-10" db="EMBL/GenBank/DDBJ databases">
        <title>Trueperella pecoris sp. nov. isolated from bovine and porcine specimens.</title>
        <authorList>
            <person name="Schoenecker L."/>
            <person name="Schnydrig P."/>
            <person name="Brodard I."/>
            <person name="Thomann A."/>
            <person name="Hemphill A."/>
            <person name="Rodriguez-Campos S."/>
            <person name="Perreten V."/>
            <person name="Jores J."/>
            <person name="Kittl S."/>
        </authorList>
    </citation>
    <scope>NUCLEOTIDE SEQUENCE [LARGE SCALE GENOMIC DNA]</scope>
    <source>
        <strain evidence="4 5">15A0121</strain>
    </source>
</reference>
<evidence type="ECO:0000313" key="4">
    <source>
        <dbReference type="EMBL" id="QOR44836.1"/>
    </source>
</evidence>
<gene>
    <name evidence="4" type="ORF">INS88_05890</name>
</gene>
<feature type="transmembrane region" description="Helical" evidence="2">
    <location>
        <begin position="1034"/>
        <end position="1055"/>
    </location>
</feature>
<feature type="region of interest" description="Disordered" evidence="1">
    <location>
        <begin position="476"/>
        <end position="515"/>
    </location>
</feature>
<dbReference type="Proteomes" id="UP000595053">
    <property type="component" value="Chromosome"/>
</dbReference>
<accession>A0A7M1QSK8</accession>
<name>A0A7M1QSK8_9ACTO</name>
<feature type="compositionally biased region" description="Basic and acidic residues" evidence="1">
    <location>
        <begin position="502"/>
        <end position="512"/>
    </location>
</feature>
<keyword evidence="3" id="KW-0732">Signal</keyword>
<dbReference type="NCBIfam" id="TIGR03769">
    <property type="entry name" value="P_ac_wall_RPT"/>
    <property type="match status" value="3"/>
</dbReference>
<keyword evidence="2" id="KW-1133">Transmembrane helix</keyword>
<evidence type="ECO:0000256" key="2">
    <source>
        <dbReference type="SAM" id="Phobius"/>
    </source>
</evidence>
<feature type="signal peptide" evidence="3">
    <location>
        <begin position="1"/>
        <end position="29"/>
    </location>
</feature>
<evidence type="ECO:0000256" key="1">
    <source>
        <dbReference type="SAM" id="MobiDB-lite"/>
    </source>
</evidence>
<feature type="compositionally biased region" description="Polar residues" evidence="1">
    <location>
        <begin position="476"/>
        <end position="491"/>
    </location>
</feature>
<dbReference type="EMBL" id="CP063213">
    <property type="protein sequence ID" value="QOR44836.1"/>
    <property type="molecule type" value="Genomic_DNA"/>
</dbReference>
<organism evidence="4 5">
    <name type="scientific">Trueperella pecoris</name>
    <dbReference type="NCBI Taxonomy" id="2733571"/>
    <lineage>
        <taxon>Bacteria</taxon>
        <taxon>Bacillati</taxon>
        <taxon>Actinomycetota</taxon>
        <taxon>Actinomycetes</taxon>
        <taxon>Actinomycetales</taxon>
        <taxon>Actinomycetaceae</taxon>
        <taxon>Trueperella</taxon>
    </lineage>
</organism>
<dbReference type="RefSeq" id="WP_197550659.1">
    <property type="nucleotide sequence ID" value="NZ_CP063213.1"/>
</dbReference>
<protein>
    <submittedName>
        <fullName evidence="4">Choice-of-anchor M domain-containing protein</fullName>
    </submittedName>
</protein>
<feature type="compositionally biased region" description="Basic and acidic residues" evidence="1">
    <location>
        <begin position="346"/>
        <end position="355"/>
    </location>
</feature>
<dbReference type="NCBIfam" id="NF038134">
    <property type="entry name" value="choice_anch_M"/>
    <property type="match status" value="4"/>
</dbReference>
<dbReference type="InterPro" id="IPR022435">
    <property type="entry name" value="Surface-anchored_actinobac"/>
</dbReference>
<feature type="region of interest" description="Disordered" evidence="1">
    <location>
        <begin position="346"/>
        <end position="373"/>
    </location>
</feature>
<feature type="compositionally biased region" description="Polar residues" evidence="1">
    <location>
        <begin position="726"/>
        <end position="764"/>
    </location>
</feature>
<evidence type="ECO:0000256" key="3">
    <source>
        <dbReference type="SAM" id="SignalP"/>
    </source>
</evidence>
<keyword evidence="2" id="KW-0472">Membrane</keyword>
<keyword evidence="5" id="KW-1185">Reference proteome</keyword>
<proteinExistence type="predicted"/>